<evidence type="ECO:0000256" key="9">
    <source>
        <dbReference type="SAM" id="MobiDB-lite"/>
    </source>
</evidence>
<dbReference type="PROSITE" id="PS50048">
    <property type="entry name" value="ZN2_CY6_FUNGAL_2"/>
    <property type="match status" value="1"/>
</dbReference>
<keyword evidence="6" id="KW-0804">Transcription</keyword>
<keyword evidence="5" id="KW-0805">Transcription regulation</keyword>
<reference evidence="12 13" key="1">
    <citation type="submission" date="2015-05" db="EMBL/GenBank/DDBJ databases">
        <authorList>
            <person name="Wang D.B."/>
            <person name="Wang M."/>
        </authorList>
    </citation>
    <scope>NUCLEOTIDE SEQUENCE [LARGE SCALE GENOMIC DNA]</scope>
    <source>
        <strain evidence="12">VL1</strain>
    </source>
</reference>
<keyword evidence="3 8" id="KW-0863">Zinc-finger</keyword>
<dbReference type="Proteomes" id="UP000044602">
    <property type="component" value="Unassembled WGS sequence"/>
</dbReference>
<dbReference type="SUPFAM" id="SSF57701">
    <property type="entry name" value="Zn2/Cys6 DNA-binding domain"/>
    <property type="match status" value="1"/>
</dbReference>
<protein>
    <submittedName>
        <fullName evidence="12">Uncharacterized protein</fullName>
    </submittedName>
</protein>
<evidence type="ECO:0000259" key="10">
    <source>
        <dbReference type="PROSITE" id="PS50048"/>
    </source>
</evidence>
<sequence length="999" mass="111019">MVVEPSKLHVLHCISEHTITMVFCAYCGKSFTRKEHLERHIPSHTNVKPHRCSACQLSFARRDLLQRHHSTYHEARDPMEPLPGGVPTVAGRTPIACQNCANAKTGCDKRVPCSRCAEKNLPCAARFARRSSKAAVRAAQASATFQQQLMPPGVQGPQPVHPITFMDITPTLSKQASPPQPPTSAVPQTDQIMTSQKSSPSHSHRGSVDFPSPSAHAEALEEFMQLDGIDNTDFMNPNPNYQDMMTWPDYSLDFDMYGNAMGSLPQDLSMPTFADFSDIASTSDPMTTASSRGSTHTRSTSIISAADFEASFRATVEPVVESISGEASIAEFEVVVAAENSWPLARCNPPIYSSTCPRTAIVHLECLERKCKEEGTWSPLEKYIDTVDWDSSDLATVIPMTSRTRDRMLAITQSFLHKALDVHRGGISKQNPGYSSPSDFSFIVLPPPKILEYFLRSYVRSLSYYYPLVVAGCVDPNEMLINNQASTLLVLLMIAQGASAVPMAEARYLSAGLIETCRISLFDMIEKDVELSADPVALRCALLFTTLGAWSGDKWLMDIAMGQRGMYLSMLRHAGMLEIQPSMVPVPKGTTSSELQWRAWLHRELQNRLVYNWVIADQELSLFHDTPPMLAITDLRCPLPSPEALWMSSSSEQWYANVQRIYGHSTNGGSQGSAASLTPSLHDIFQSLLHDDLTRRHPNISPHQLRLLLHPLQALLCHLRQMLSCFPDALTSQHITSKTVTKSSTLQRLEEVQALLQRWYEIAMVAYKANPSCETTRCNLVLFHVISLNAVSSFPEVERLARREGLNGTLWELSMRHKLCIFSSEEAVFHCGQIMRFIRAMPSDRRPCWWSAAVYRATLILWANTVTTLNPTLPTALQVRNSSSSPVSSNVDEERRQESTAPKDHSLVDASIIIDQVTPEDPCLIRYLWSGGKGIIMVTRRDGRTVGLESPADVLNYGIGVIDEGFTSRIGDGIKRKLASLNTYWRVEAPDIPVAPSMA</sequence>
<evidence type="ECO:0000256" key="8">
    <source>
        <dbReference type="PROSITE-ProRule" id="PRU00042"/>
    </source>
</evidence>
<dbReference type="InterPro" id="IPR013087">
    <property type="entry name" value="Znf_C2H2_type"/>
</dbReference>
<dbReference type="Pfam" id="PF00096">
    <property type="entry name" value="zf-C2H2"/>
    <property type="match status" value="1"/>
</dbReference>
<dbReference type="InterPro" id="IPR007219">
    <property type="entry name" value="XnlR_reg_dom"/>
</dbReference>
<dbReference type="Gene3D" id="4.10.240.10">
    <property type="entry name" value="Zn(2)-C6 fungal-type DNA-binding domain"/>
    <property type="match status" value="1"/>
</dbReference>
<dbReference type="InterPro" id="IPR036236">
    <property type="entry name" value="Znf_C2H2_sf"/>
</dbReference>
<dbReference type="STRING" id="100787.A0A0G4L0U1"/>
<evidence type="ECO:0000313" key="12">
    <source>
        <dbReference type="EMBL" id="CRK15639.1"/>
    </source>
</evidence>
<dbReference type="PANTHER" id="PTHR47660:SF2">
    <property type="entry name" value="TRANSCRIPTION FACTOR WITH C2H2 AND ZN(2)-CYS(6) DNA BINDING DOMAIN (EUROFUNG)"/>
    <property type="match status" value="1"/>
</dbReference>
<dbReference type="EMBL" id="CVQH01006668">
    <property type="protein sequence ID" value="CRK15639.1"/>
    <property type="molecule type" value="Genomic_DNA"/>
</dbReference>
<dbReference type="AlphaFoldDB" id="A0A0G4L0U1"/>
<evidence type="ECO:0000256" key="5">
    <source>
        <dbReference type="ARBA" id="ARBA00023015"/>
    </source>
</evidence>
<dbReference type="InterPro" id="IPR036864">
    <property type="entry name" value="Zn2-C6_fun-type_DNA-bd_sf"/>
</dbReference>
<dbReference type="CDD" id="cd12148">
    <property type="entry name" value="fungal_TF_MHR"/>
    <property type="match status" value="1"/>
</dbReference>
<dbReference type="GO" id="GO:0000981">
    <property type="term" value="F:DNA-binding transcription factor activity, RNA polymerase II-specific"/>
    <property type="evidence" value="ECO:0007669"/>
    <property type="project" value="InterPro"/>
</dbReference>
<feature type="compositionally biased region" description="Polar residues" evidence="9">
    <location>
        <begin position="185"/>
        <end position="201"/>
    </location>
</feature>
<evidence type="ECO:0000256" key="4">
    <source>
        <dbReference type="ARBA" id="ARBA00022833"/>
    </source>
</evidence>
<name>A0A0G4L0U1_VERLO</name>
<feature type="compositionally biased region" description="Basic and acidic residues" evidence="9">
    <location>
        <begin position="892"/>
        <end position="903"/>
    </location>
</feature>
<feature type="domain" description="Zn(2)-C6 fungal-type" evidence="10">
    <location>
        <begin position="96"/>
        <end position="123"/>
    </location>
</feature>
<keyword evidence="4" id="KW-0862">Zinc</keyword>
<feature type="compositionally biased region" description="Low complexity" evidence="9">
    <location>
        <begin position="880"/>
        <end position="890"/>
    </location>
</feature>
<evidence type="ECO:0000256" key="6">
    <source>
        <dbReference type="ARBA" id="ARBA00023163"/>
    </source>
</evidence>
<dbReference type="Gene3D" id="3.30.160.60">
    <property type="entry name" value="Classic Zinc Finger"/>
    <property type="match status" value="2"/>
</dbReference>
<dbReference type="GO" id="GO:0008270">
    <property type="term" value="F:zinc ion binding"/>
    <property type="evidence" value="ECO:0007669"/>
    <property type="project" value="UniProtKB-KW"/>
</dbReference>
<accession>A0A0G4L0U1</accession>
<feature type="domain" description="C2H2-type" evidence="11">
    <location>
        <begin position="50"/>
        <end position="78"/>
    </location>
</feature>
<dbReference type="SMART" id="SM00355">
    <property type="entry name" value="ZnF_C2H2"/>
    <property type="match status" value="2"/>
</dbReference>
<dbReference type="InterPro" id="IPR001138">
    <property type="entry name" value="Zn2Cys6_DnaBD"/>
</dbReference>
<keyword evidence="2" id="KW-0677">Repeat</keyword>
<evidence type="ECO:0000256" key="7">
    <source>
        <dbReference type="ARBA" id="ARBA00023242"/>
    </source>
</evidence>
<dbReference type="SMART" id="SM00066">
    <property type="entry name" value="GAL4"/>
    <property type="match status" value="1"/>
</dbReference>
<keyword evidence="13" id="KW-1185">Reference proteome</keyword>
<dbReference type="PROSITE" id="PS50157">
    <property type="entry name" value="ZINC_FINGER_C2H2_2"/>
    <property type="match status" value="2"/>
</dbReference>
<evidence type="ECO:0000313" key="13">
    <source>
        <dbReference type="Proteomes" id="UP000044602"/>
    </source>
</evidence>
<dbReference type="GO" id="GO:0006351">
    <property type="term" value="P:DNA-templated transcription"/>
    <property type="evidence" value="ECO:0007669"/>
    <property type="project" value="InterPro"/>
</dbReference>
<evidence type="ECO:0000259" key="11">
    <source>
        <dbReference type="PROSITE" id="PS50157"/>
    </source>
</evidence>
<feature type="region of interest" description="Disordered" evidence="9">
    <location>
        <begin position="171"/>
        <end position="213"/>
    </location>
</feature>
<keyword evidence="1" id="KW-0479">Metal-binding</keyword>
<dbReference type="PROSITE" id="PS00028">
    <property type="entry name" value="ZINC_FINGER_C2H2_1"/>
    <property type="match status" value="2"/>
</dbReference>
<dbReference type="CDD" id="cd00067">
    <property type="entry name" value="GAL4"/>
    <property type="match status" value="1"/>
</dbReference>
<dbReference type="Pfam" id="PF00172">
    <property type="entry name" value="Zn_clus"/>
    <property type="match status" value="1"/>
</dbReference>
<feature type="region of interest" description="Disordered" evidence="9">
    <location>
        <begin position="880"/>
        <end position="903"/>
    </location>
</feature>
<dbReference type="PANTHER" id="PTHR47660">
    <property type="entry name" value="TRANSCRIPTION FACTOR WITH C2H2 AND ZN(2)-CYS(6) DNA BINDING DOMAIN (EUROFUNG)-RELATED-RELATED"/>
    <property type="match status" value="1"/>
</dbReference>
<evidence type="ECO:0000256" key="3">
    <source>
        <dbReference type="ARBA" id="ARBA00022771"/>
    </source>
</evidence>
<dbReference type="GO" id="GO:0003677">
    <property type="term" value="F:DNA binding"/>
    <property type="evidence" value="ECO:0007669"/>
    <property type="project" value="InterPro"/>
</dbReference>
<feature type="domain" description="C2H2-type" evidence="11">
    <location>
        <begin position="22"/>
        <end position="49"/>
    </location>
</feature>
<dbReference type="SUPFAM" id="SSF57667">
    <property type="entry name" value="beta-beta-alpha zinc fingers"/>
    <property type="match status" value="1"/>
</dbReference>
<dbReference type="Pfam" id="PF04082">
    <property type="entry name" value="Fungal_trans"/>
    <property type="match status" value="1"/>
</dbReference>
<keyword evidence="7" id="KW-0539">Nucleus</keyword>
<dbReference type="FunFam" id="3.30.160.60:FF:000100">
    <property type="entry name" value="Zinc finger 45-like"/>
    <property type="match status" value="1"/>
</dbReference>
<evidence type="ECO:0000256" key="1">
    <source>
        <dbReference type="ARBA" id="ARBA00022723"/>
    </source>
</evidence>
<proteinExistence type="predicted"/>
<dbReference type="PROSITE" id="PS00463">
    <property type="entry name" value="ZN2_CY6_FUNGAL_1"/>
    <property type="match status" value="1"/>
</dbReference>
<organism evidence="12 13">
    <name type="scientific">Verticillium longisporum</name>
    <name type="common">Verticillium dahliae var. longisporum</name>
    <dbReference type="NCBI Taxonomy" id="100787"/>
    <lineage>
        <taxon>Eukaryota</taxon>
        <taxon>Fungi</taxon>
        <taxon>Dikarya</taxon>
        <taxon>Ascomycota</taxon>
        <taxon>Pezizomycotina</taxon>
        <taxon>Sordariomycetes</taxon>
        <taxon>Hypocreomycetidae</taxon>
        <taxon>Glomerellales</taxon>
        <taxon>Plectosphaerellaceae</taxon>
        <taxon>Verticillium</taxon>
    </lineage>
</organism>
<gene>
    <name evidence="12" type="ORF">BN1708_002829</name>
</gene>
<evidence type="ECO:0000256" key="2">
    <source>
        <dbReference type="ARBA" id="ARBA00022737"/>
    </source>
</evidence>